<evidence type="ECO:0000313" key="2">
    <source>
        <dbReference type="Proteomes" id="UP000242381"/>
    </source>
</evidence>
<proteinExistence type="predicted"/>
<sequence length="123" mass="13935">MGFEAQLTILSVKDKGMFTTEDVFKFSFPTIKKQIRQGTINNIIKALSLTQHIFSLVGSIRPPHKILQRIHSTESIQSRGMLRALRLRAPFLLETRSFWVSGSVSSIFVKSLTELSNLLHAHL</sequence>
<organism evidence="1 2">
    <name type="scientific">Rhizopus microsporus</name>
    <dbReference type="NCBI Taxonomy" id="58291"/>
    <lineage>
        <taxon>Eukaryota</taxon>
        <taxon>Fungi</taxon>
        <taxon>Fungi incertae sedis</taxon>
        <taxon>Mucoromycota</taxon>
        <taxon>Mucoromycotina</taxon>
        <taxon>Mucoromycetes</taxon>
        <taxon>Mucorales</taxon>
        <taxon>Mucorineae</taxon>
        <taxon>Rhizopodaceae</taxon>
        <taxon>Rhizopus</taxon>
    </lineage>
</organism>
<dbReference type="AlphaFoldDB" id="A0A1X0SCM7"/>
<accession>A0A1X0SCM7</accession>
<dbReference type="Proteomes" id="UP000242381">
    <property type="component" value="Unassembled WGS sequence"/>
</dbReference>
<name>A0A1X0SCM7_RHIZD</name>
<evidence type="ECO:0000313" key="1">
    <source>
        <dbReference type="EMBL" id="ORE21969.1"/>
    </source>
</evidence>
<dbReference type="EMBL" id="KV921272">
    <property type="protein sequence ID" value="ORE21969.1"/>
    <property type="molecule type" value="Genomic_DNA"/>
</dbReference>
<protein>
    <submittedName>
        <fullName evidence="1">Uncharacterized protein</fullName>
    </submittedName>
</protein>
<reference evidence="1 2" key="1">
    <citation type="journal article" date="2016" name="Proc. Natl. Acad. Sci. U.S.A.">
        <title>Lipid metabolic changes in an early divergent fungus govern the establishment of a mutualistic symbiosis with endobacteria.</title>
        <authorList>
            <person name="Lastovetsky O.A."/>
            <person name="Gaspar M.L."/>
            <person name="Mondo S.J."/>
            <person name="LaButti K.M."/>
            <person name="Sandor L."/>
            <person name="Grigoriev I.V."/>
            <person name="Henry S.A."/>
            <person name="Pawlowska T.E."/>
        </authorList>
    </citation>
    <scope>NUCLEOTIDE SEQUENCE [LARGE SCALE GENOMIC DNA]</scope>
    <source>
        <strain evidence="1 2">ATCC 11559</strain>
    </source>
</reference>
<gene>
    <name evidence="1" type="ORF">BCV71DRAFT_231859</name>
</gene>